<feature type="compositionally biased region" description="Basic and acidic residues" evidence="1">
    <location>
        <begin position="1"/>
        <end position="15"/>
    </location>
</feature>
<comment type="caution">
    <text evidence="2">The sequence shown here is derived from an EMBL/GenBank/DDBJ whole genome shotgun (WGS) entry which is preliminary data.</text>
</comment>
<dbReference type="Proteomes" id="UP000606172">
    <property type="component" value="Unassembled WGS sequence"/>
</dbReference>
<evidence type="ECO:0000313" key="2">
    <source>
        <dbReference type="EMBL" id="GII92304.1"/>
    </source>
</evidence>
<sequence length="78" mass="8567">MPDHPTRHDLLRLRSGDPGGGVIEDRGYGAAADRHIVMWVPTAVAGPMSPSMPEGRLVWWPDRTVGPARRGDDRRAGR</sequence>
<accession>A0A919RI74</accession>
<reference evidence="2" key="1">
    <citation type="submission" date="2021-01" db="EMBL/GenBank/DDBJ databases">
        <title>Whole genome shotgun sequence of Sinosporangium siamense NBRC 109515.</title>
        <authorList>
            <person name="Komaki H."/>
            <person name="Tamura T."/>
        </authorList>
    </citation>
    <scope>NUCLEOTIDE SEQUENCE</scope>
    <source>
        <strain evidence="2">NBRC 109515</strain>
    </source>
</reference>
<evidence type="ECO:0000313" key="3">
    <source>
        <dbReference type="Proteomes" id="UP000606172"/>
    </source>
</evidence>
<proteinExistence type="predicted"/>
<dbReference type="AlphaFoldDB" id="A0A919RI74"/>
<organism evidence="2 3">
    <name type="scientific">Sinosporangium siamense</name>
    <dbReference type="NCBI Taxonomy" id="1367973"/>
    <lineage>
        <taxon>Bacteria</taxon>
        <taxon>Bacillati</taxon>
        <taxon>Actinomycetota</taxon>
        <taxon>Actinomycetes</taxon>
        <taxon>Streptosporangiales</taxon>
        <taxon>Streptosporangiaceae</taxon>
        <taxon>Sinosporangium</taxon>
    </lineage>
</organism>
<feature type="region of interest" description="Disordered" evidence="1">
    <location>
        <begin position="1"/>
        <end position="20"/>
    </location>
</feature>
<evidence type="ECO:0000256" key="1">
    <source>
        <dbReference type="SAM" id="MobiDB-lite"/>
    </source>
</evidence>
<dbReference type="EMBL" id="BOOW01000015">
    <property type="protein sequence ID" value="GII92304.1"/>
    <property type="molecule type" value="Genomic_DNA"/>
</dbReference>
<keyword evidence="3" id="KW-1185">Reference proteome</keyword>
<protein>
    <submittedName>
        <fullName evidence="2">Uncharacterized protein</fullName>
    </submittedName>
</protein>
<name>A0A919RI74_9ACTN</name>
<gene>
    <name evidence="2" type="ORF">Ssi02_25350</name>
</gene>